<dbReference type="Proteomes" id="UP001189143">
    <property type="component" value="Unassembled WGS sequence"/>
</dbReference>
<reference evidence="2" key="2">
    <citation type="submission" date="2022-10" db="EMBL/GenBank/DDBJ databases">
        <authorList>
            <person name="Aires J."/>
            <person name="Mesa V."/>
        </authorList>
    </citation>
    <scope>NUCLEOTIDE SEQUENCE</scope>
    <source>
        <strain evidence="2">Clostridium neonatale JD116</strain>
    </source>
</reference>
<protein>
    <submittedName>
        <fullName evidence="1">Uncharacterized protein</fullName>
    </submittedName>
</protein>
<comment type="caution">
    <text evidence="1">The sequence shown here is derived from an EMBL/GenBank/DDBJ whole genome shotgun (WGS) entry which is preliminary data.</text>
</comment>
<dbReference type="EMBL" id="CAMTCP010000248">
    <property type="protein sequence ID" value="CAI3639972.1"/>
    <property type="molecule type" value="Genomic_DNA"/>
</dbReference>
<dbReference type="Proteomes" id="UP000789738">
    <property type="component" value="Unassembled WGS sequence"/>
</dbReference>
<reference evidence="1" key="1">
    <citation type="submission" date="2021-10" db="EMBL/GenBank/DDBJ databases">
        <authorList>
            <person name="Mesa V."/>
        </authorList>
    </citation>
    <scope>NUCLEOTIDE SEQUENCE</scope>
    <source>
        <strain evidence="1">CC3_PB</strain>
    </source>
</reference>
<dbReference type="AlphaFoldDB" id="A0AA86MFD4"/>
<accession>A0AA86MFD4</accession>
<evidence type="ECO:0000313" key="3">
    <source>
        <dbReference type="Proteomes" id="UP000789738"/>
    </source>
</evidence>
<name>A0AA86MFD4_9CLOT</name>
<sequence length="69" mass="8621">MFLLLKLIFYKYLDKYSADNVMLERFKRYSCRFDSEVVYRQQKKRSYKIFLDTIFRVYKIVSKKIIKTT</sequence>
<evidence type="ECO:0000313" key="2">
    <source>
        <dbReference type="EMBL" id="CAI3639972.1"/>
    </source>
</evidence>
<dbReference type="EMBL" id="CAKJVE010000004">
    <property type="protein sequence ID" value="CAG9705971.1"/>
    <property type="molecule type" value="Genomic_DNA"/>
</dbReference>
<proteinExistence type="predicted"/>
<evidence type="ECO:0000313" key="1">
    <source>
        <dbReference type="EMBL" id="CAG9705971.1"/>
    </source>
</evidence>
<organism evidence="1 3">
    <name type="scientific">Clostridium neonatale</name>
    <dbReference type="NCBI Taxonomy" id="137838"/>
    <lineage>
        <taxon>Bacteria</taxon>
        <taxon>Bacillati</taxon>
        <taxon>Bacillota</taxon>
        <taxon>Clostridia</taxon>
        <taxon>Eubacteriales</taxon>
        <taxon>Clostridiaceae</taxon>
        <taxon>Clostridium</taxon>
    </lineage>
</organism>
<gene>
    <name evidence="2" type="ORF">CNEO2_40030</name>
    <name evidence="1" type="ORF">CNEO_42209</name>
</gene>